<protein>
    <submittedName>
        <fullName evidence="2">ATP/GTP-binding protein</fullName>
    </submittedName>
</protein>
<dbReference type="Proteomes" id="UP001232725">
    <property type="component" value="Unassembled WGS sequence"/>
</dbReference>
<sequence length="113" mass="12945">MPRSNRPRRRSAAGPSGAAKQGRLENPDLELDRARIGIDRREVAPDGVWVVRTMTALRAGKDYTCPGCHRLIPPGMSHVVVWEEDHIFGQAAGISERRHWHTRCWTGRTYRYR</sequence>
<gene>
    <name evidence="2" type="ORF">Q9R02_14545</name>
</gene>
<feature type="region of interest" description="Disordered" evidence="1">
    <location>
        <begin position="1"/>
        <end position="26"/>
    </location>
</feature>
<evidence type="ECO:0000256" key="1">
    <source>
        <dbReference type="SAM" id="MobiDB-lite"/>
    </source>
</evidence>
<reference evidence="2 3" key="1">
    <citation type="submission" date="2023-08" db="EMBL/GenBank/DDBJ databases">
        <title>Arthrobacter horti sp. nov., isolated from forest soil.</title>
        <authorList>
            <person name="Park M."/>
        </authorList>
    </citation>
    <scope>NUCLEOTIDE SEQUENCE [LARGE SCALE GENOMIC DNA]</scope>
    <source>
        <strain evidence="2 3">YJM1</strain>
    </source>
</reference>
<dbReference type="EMBL" id="JAVALS010000014">
    <property type="protein sequence ID" value="MDP5228380.1"/>
    <property type="molecule type" value="Genomic_DNA"/>
</dbReference>
<proteinExistence type="predicted"/>
<dbReference type="RefSeq" id="WP_305997425.1">
    <property type="nucleotide sequence ID" value="NZ_JAVALS010000014.1"/>
</dbReference>
<keyword evidence="3" id="KW-1185">Reference proteome</keyword>
<comment type="caution">
    <text evidence="2">The sequence shown here is derived from an EMBL/GenBank/DDBJ whole genome shotgun (WGS) entry which is preliminary data.</text>
</comment>
<name>A0ABT9ITH9_9MICC</name>
<organism evidence="2 3">
    <name type="scientific">Arthrobacter horti</name>
    <dbReference type="NCBI Taxonomy" id="3068273"/>
    <lineage>
        <taxon>Bacteria</taxon>
        <taxon>Bacillati</taxon>
        <taxon>Actinomycetota</taxon>
        <taxon>Actinomycetes</taxon>
        <taxon>Micrococcales</taxon>
        <taxon>Micrococcaceae</taxon>
        <taxon>Arthrobacter</taxon>
    </lineage>
</organism>
<accession>A0ABT9ITH9</accession>
<feature type="compositionally biased region" description="Basic residues" evidence="1">
    <location>
        <begin position="1"/>
        <end position="11"/>
    </location>
</feature>
<evidence type="ECO:0000313" key="2">
    <source>
        <dbReference type="EMBL" id="MDP5228380.1"/>
    </source>
</evidence>
<evidence type="ECO:0000313" key="3">
    <source>
        <dbReference type="Proteomes" id="UP001232725"/>
    </source>
</evidence>